<proteinExistence type="predicted"/>
<feature type="compositionally biased region" description="Low complexity" evidence="1">
    <location>
        <begin position="107"/>
        <end position="116"/>
    </location>
</feature>
<sequence length="316" mass="34753">MGRGVFVKGLMTSYVVSDELEVIPASTDAAFQLALYKPQLIDGSSVTERIFDVGVSEQMLEMLRFSLVSKTALTQTLLHHNTLPESSRSRVDSGQGRRSINIKHDQQQNNHESSSSQGDQYEKICVRLCDKQIEAGGMLCGSGFLTVPLGYILKEEMGSAAAGGVDGGSQSQEGCIRTLYKSVDDLYAADTILSDELKDVLLCPKIPMRFGYTKQLLGLEEVEHNYSYQRYNYDGQITLTTRTGISSKAFELIDPKSSSRGKTEGGFLKGPAMFTVTDNLNITHFSLVYSLSLLKSLNVPLTDVEKVTVYIGKEEV</sequence>
<dbReference type="PANTHER" id="PTHR33103">
    <property type="entry name" value="OS01G0153900 PROTEIN"/>
    <property type="match status" value="1"/>
</dbReference>
<dbReference type="Pfam" id="PF05056">
    <property type="entry name" value="DUF674"/>
    <property type="match status" value="1"/>
</dbReference>
<dbReference type="EMBL" id="JAKUCV010004557">
    <property type="protein sequence ID" value="KAJ4834977.1"/>
    <property type="molecule type" value="Genomic_DNA"/>
</dbReference>
<dbReference type="Proteomes" id="UP001141552">
    <property type="component" value="Unassembled WGS sequence"/>
</dbReference>
<name>A0A9Q0JBB6_9ROSI</name>
<reference evidence="2" key="1">
    <citation type="submission" date="2022-02" db="EMBL/GenBank/DDBJ databases">
        <authorList>
            <person name="Henning P.M."/>
            <person name="McCubbin A.G."/>
            <person name="Shore J.S."/>
        </authorList>
    </citation>
    <scope>NUCLEOTIDE SEQUENCE</scope>
    <source>
        <strain evidence="2">F60SS</strain>
        <tissue evidence="2">Leaves</tissue>
    </source>
</reference>
<dbReference type="PANTHER" id="PTHR33103:SF27">
    <property type="entry name" value="OS04G0594700 PROTEIN"/>
    <property type="match status" value="1"/>
</dbReference>
<dbReference type="OrthoDB" id="1277335at2759"/>
<evidence type="ECO:0000313" key="3">
    <source>
        <dbReference type="Proteomes" id="UP001141552"/>
    </source>
</evidence>
<accession>A0A9Q0JBB6</accession>
<evidence type="ECO:0000313" key="2">
    <source>
        <dbReference type="EMBL" id="KAJ4834977.1"/>
    </source>
</evidence>
<organism evidence="2 3">
    <name type="scientific">Turnera subulata</name>
    <dbReference type="NCBI Taxonomy" id="218843"/>
    <lineage>
        <taxon>Eukaryota</taxon>
        <taxon>Viridiplantae</taxon>
        <taxon>Streptophyta</taxon>
        <taxon>Embryophyta</taxon>
        <taxon>Tracheophyta</taxon>
        <taxon>Spermatophyta</taxon>
        <taxon>Magnoliopsida</taxon>
        <taxon>eudicotyledons</taxon>
        <taxon>Gunneridae</taxon>
        <taxon>Pentapetalae</taxon>
        <taxon>rosids</taxon>
        <taxon>fabids</taxon>
        <taxon>Malpighiales</taxon>
        <taxon>Passifloraceae</taxon>
        <taxon>Turnera</taxon>
    </lineage>
</organism>
<reference evidence="2" key="2">
    <citation type="journal article" date="2023" name="Plants (Basel)">
        <title>Annotation of the Turnera subulata (Passifloraceae) Draft Genome Reveals the S-Locus Evolved after the Divergence of Turneroideae from Passifloroideae in a Stepwise Manner.</title>
        <authorList>
            <person name="Henning P.M."/>
            <person name="Roalson E.H."/>
            <person name="Mir W."/>
            <person name="McCubbin A.G."/>
            <person name="Shore J.S."/>
        </authorList>
    </citation>
    <scope>NUCLEOTIDE SEQUENCE</scope>
    <source>
        <strain evidence="2">F60SS</strain>
    </source>
</reference>
<gene>
    <name evidence="2" type="ORF">Tsubulata_038500</name>
</gene>
<comment type="caution">
    <text evidence="2">The sequence shown here is derived from an EMBL/GenBank/DDBJ whole genome shotgun (WGS) entry which is preliminary data.</text>
</comment>
<protein>
    <submittedName>
        <fullName evidence="2">Uncharacterized protein</fullName>
    </submittedName>
</protein>
<evidence type="ECO:0000256" key="1">
    <source>
        <dbReference type="SAM" id="MobiDB-lite"/>
    </source>
</evidence>
<feature type="region of interest" description="Disordered" evidence="1">
    <location>
        <begin position="81"/>
        <end position="116"/>
    </location>
</feature>
<dbReference type="InterPro" id="IPR007750">
    <property type="entry name" value="DUF674"/>
</dbReference>
<dbReference type="AlphaFoldDB" id="A0A9Q0JBB6"/>
<keyword evidence="3" id="KW-1185">Reference proteome</keyword>